<gene>
    <name evidence="2" type="ORF">AAFF_G00166820</name>
</gene>
<comment type="caution">
    <text evidence="2">The sequence shown here is derived from an EMBL/GenBank/DDBJ whole genome shotgun (WGS) entry which is preliminary data.</text>
</comment>
<organism evidence="2 3">
    <name type="scientific">Aldrovandia affinis</name>
    <dbReference type="NCBI Taxonomy" id="143900"/>
    <lineage>
        <taxon>Eukaryota</taxon>
        <taxon>Metazoa</taxon>
        <taxon>Chordata</taxon>
        <taxon>Craniata</taxon>
        <taxon>Vertebrata</taxon>
        <taxon>Euteleostomi</taxon>
        <taxon>Actinopterygii</taxon>
        <taxon>Neopterygii</taxon>
        <taxon>Teleostei</taxon>
        <taxon>Notacanthiformes</taxon>
        <taxon>Halosauridae</taxon>
        <taxon>Aldrovandia</taxon>
    </lineage>
</organism>
<feature type="compositionally biased region" description="Basic and acidic residues" evidence="1">
    <location>
        <begin position="99"/>
        <end position="121"/>
    </location>
</feature>
<evidence type="ECO:0000256" key="1">
    <source>
        <dbReference type="SAM" id="MobiDB-lite"/>
    </source>
</evidence>
<name>A0AAD7RMD8_9TELE</name>
<dbReference type="EMBL" id="JAINUG010000223">
    <property type="protein sequence ID" value="KAJ8386733.1"/>
    <property type="molecule type" value="Genomic_DNA"/>
</dbReference>
<sequence length="140" mass="14785">MRGVKSVVAVVTAASLGGQGRRGEPQNRASALDSRSSIDPNRDPGGHTDSVTDIALVPLTLPLRTQARAGRRERARGAGARQPHSRVSGQDSLTARRRSATDTGKERAGTTGVERHAEFKRAALRNGPVRTDRASTSNGP</sequence>
<dbReference type="Proteomes" id="UP001221898">
    <property type="component" value="Unassembled WGS sequence"/>
</dbReference>
<evidence type="ECO:0000313" key="2">
    <source>
        <dbReference type="EMBL" id="KAJ8386733.1"/>
    </source>
</evidence>
<keyword evidence="3" id="KW-1185">Reference proteome</keyword>
<proteinExistence type="predicted"/>
<dbReference type="AlphaFoldDB" id="A0AAD7RMD8"/>
<accession>A0AAD7RMD8</accession>
<feature type="compositionally biased region" description="Polar residues" evidence="1">
    <location>
        <begin position="27"/>
        <end position="39"/>
    </location>
</feature>
<protein>
    <submittedName>
        <fullName evidence="2">Uncharacterized protein</fullName>
    </submittedName>
</protein>
<feature type="region of interest" description="Disordered" evidence="1">
    <location>
        <begin position="13"/>
        <end position="140"/>
    </location>
</feature>
<evidence type="ECO:0000313" key="3">
    <source>
        <dbReference type="Proteomes" id="UP001221898"/>
    </source>
</evidence>
<reference evidence="2" key="1">
    <citation type="journal article" date="2023" name="Science">
        <title>Genome structures resolve the early diversification of teleost fishes.</title>
        <authorList>
            <person name="Parey E."/>
            <person name="Louis A."/>
            <person name="Montfort J."/>
            <person name="Bouchez O."/>
            <person name="Roques C."/>
            <person name="Iampietro C."/>
            <person name="Lluch J."/>
            <person name="Castinel A."/>
            <person name="Donnadieu C."/>
            <person name="Desvignes T."/>
            <person name="Floi Bucao C."/>
            <person name="Jouanno E."/>
            <person name="Wen M."/>
            <person name="Mejri S."/>
            <person name="Dirks R."/>
            <person name="Jansen H."/>
            <person name="Henkel C."/>
            <person name="Chen W.J."/>
            <person name="Zahm M."/>
            <person name="Cabau C."/>
            <person name="Klopp C."/>
            <person name="Thompson A.W."/>
            <person name="Robinson-Rechavi M."/>
            <person name="Braasch I."/>
            <person name="Lecointre G."/>
            <person name="Bobe J."/>
            <person name="Postlethwait J.H."/>
            <person name="Berthelot C."/>
            <person name="Roest Crollius H."/>
            <person name="Guiguen Y."/>
        </authorList>
    </citation>
    <scope>NUCLEOTIDE SEQUENCE</scope>
    <source>
        <strain evidence="2">NC1722</strain>
    </source>
</reference>